<evidence type="ECO:0000313" key="3">
    <source>
        <dbReference type="EMBL" id="NYE71727.1"/>
    </source>
</evidence>
<dbReference type="GO" id="GO:0016787">
    <property type="term" value="F:hydrolase activity"/>
    <property type="evidence" value="ECO:0007669"/>
    <property type="project" value="UniProtKB-KW"/>
</dbReference>
<feature type="domain" description="DUF402" evidence="2">
    <location>
        <begin position="87"/>
        <end position="182"/>
    </location>
</feature>
<dbReference type="Gene3D" id="2.40.380.10">
    <property type="entry name" value="FomD-like"/>
    <property type="match status" value="1"/>
</dbReference>
<dbReference type="EMBL" id="JACCBU010000001">
    <property type="protein sequence ID" value="NYE71727.1"/>
    <property type="molecule type" value="Genomic_DNA"/>
</dbReference>
<dbReference type="InterPro" id="IPR035930">
    <property type="entry name" value="FomD-like_sf"/>
</dbReference>
<gene>
    <name evidence="3" type="ORF">BKA15_003056</name>
</gene>
<reference evidence="3 4" key="1">
    <citation type="submission" date="2020-07" db="EMBL/GenBank/DDBJ databases">
        <title>Sequencing the genomes of 1000 actinobacteria strains.</title>
        <authorList>
            <person name="Klenk H.-P."/>
        </authorList>
    </citation>
    <scope>NUCLEOTIDE SEQUENCE [LARGE SCALE GENOMIC DNA]</scope>
    <source>
        <strain evidence="3 4">DSM 22083</strain>
    </source>
</reference>
<keyword evidence="4" id="KW-1185">Reference proteome</keyword>
<evidence type="ECO:0000256" key="1">
    <source>
        <dbReference type="ARBA" id="ARBA00022801"/>
    </source>
</evidence>
<dbReference type="InterPro" id="IPR007295">
    <property type="entry name" value="DUF402"/>
</dbReference>
<dbReference type="InterPro" id="IPR050212">
    <property type="entry name" value="Ntdp-like"/>
</dbReference>
<proteinExistence type="predicted"/>
<protein>
    <recommendedName>
        <fullName evidence="2">DUF402 domain-containing protein</fullName>
    </recommendedName>
</protein>
<dbReference type="Pfam" id="PF04167">
    <property type="entry name" value="DUF402"/>
    <property type="match status" value="1"/>
</dbReference>
<name>A0A7Y9I7R8_9ACTN</name>
<accession>A0A7Y9I7R8</accession>
<dbReference type="PANTHER" id="PTHR39159:SF1">
    <property type="entry name" value="UPF0374 PROTEIN YGAC"/>
    <property type="match status" value="1"/>
</dbReference>
<comment type="caution">
    <text evidence="3">The sequence shown here is derived from an EMBL/GenBank/DDBJ whole genome shotgun (WGS) entry which is preliminary data.</text>
</comment>
<dbReference type="RefSeq" id="WP_179752075.1">
    <property type="nucleotide sequence ID" value="NZ_JACCBU010000001.1"/>
</dbReference>
<dbReference type="SUPFAM" id="SSF159234">
    <property type="entry name" value="FomD-like"/>
    <property type="match status" value="1"/>
</dbReference>
<evidence type="ECO:0000313" key="4">
    <source>
        <dbReference type="Proteomes" id="UP000569914"/>
    </source>
</evidence>
<sequence>MLPVFTPGSDIVVEERWRGRLWSAVPHRVLASGPESLITAVPRTTRMVLATNRGLPEAEGLTRDQRKHEALKTGIARPLEFDDWLDKVFVFEPGRWARVNLAWDPNQDGKILGWYVNFELPPAGTAAGLWGKDLVLDLFVYADGSWAWKDAEEFDRALDDGLFAPSLRRILEAEAERVLDDHAHRRGAFDPALLDLRPESADVPVLPADYAPDGDRWRRTYPVQAIPHES</sequence>
<evidence type="ECO:0000259" key="2">
    <source>
        <dbReference type="Pfam" id="PF04167"/>
    </source>
</evidence>
<dbReference type="Proteomes" id="UP000569914">
    <property type="component" value="Unassembled WGS sequence"/>
</dbReference>
<dbReference type="PANTHER" id="PTHR39159">
    <property type="match status" value="1"/>
</dbReference>
<dbReference type="AlphaFoldDB" id="A0A7Y9I7R8"/>
<keyword evidence="1" id="KW-0378">Hydrolase</keyword>
<organism evidence="3 4">
    <name type="scientific">Microlunatus parietis</name>
    <dbReference type="NCBI Taxonomy" id="682979"/>
    <lineage>
        <taxon>Bacteria</taxon>
        <taxon>Bacillati</taxon>
        <taxon>Actinomycetota</taxon>
        <taxon>Actinomycetes</taxon>
        <taxon>Propionibacteriales</taxon>
        <taxon>Propionibacteriaceae</taxon>
        <taxon>Microlunatus</taxon>
    </lineage>
</organism>